<dbReference type="InterPro" id="IPR029068">
    <property type="entry name" value="Glyas_Bleomycin-R_OHBP_Dase"/>
</dbReference>
<protein>
    <recommendedName>
        <fullName evidence="3">VOC family protein</fullName>
    </recommendedName>
</protein>
<name>A0ABW1A8I8_9ACTN</name>
<reference evidence="2" key="1">
    <citation type="journal article" date="2019" name="Int. J. Syst. Evol. Microbiol.">
        <title>The Global Catalogue of Microorganisms (GCM) 10K type strain sequencing project: providing services to taxonomists for standard genome sequencing and annotation.</title>
        <authorList>
            <consortium name="The Broad Institute Genomics Platform"/>
            <consortium name="The Broad Institute Genome Sequencing Center for Infectious Disease"/>
            <person name="Wu L."/>
            <person name="Ma J."/>
        </authorList>
    </citation>
    <scope>NUCLEOTIDE SEQUENCE [LARGE SCALE GENOMIC DNA]</scope>
    <source>
        <strain evidence="2">KCTC 42087</strain>
    </source>
</reference>
<organism evidence="1 2">
    <name type="scientific">Actinomadura rugatobispora</name>
    <dbReference type="NCBI Taxonomy" id="1994"/>
    <lineage>
        <taxon>Bacteria</taxon>
        <taxon>Bacillati</taxon>
        <taxon>Actinomycetota</taxon>
        <taxon>Actinomycetes</taxon>
        <taxon>Streptosporangiales</taxon>
        <taxon>Thermomonosporaceae</taxon>
        <taxon>Actinomadura</taxon>
    </lineage>
</organism>
<dbReference type="SUPFAM" id="SSF54593">
    <property type="entry name" value="Glyoxalase/Bleomycin resistance protein/Dihydroxybiphenyl dioxygenase"/>
    <property type="match status" value="1"/>
</dbReference>
<comment type="caution">
    <text evidence="1">The sequence shown here is derived from an EMBL/GenBank/DDBJ whole genome shotgun (WGS) entry which is preliminary data.</text>
</comment>
<dbReference type="EMBL" id="JBHSON010000042">
    <property type="protein sequence ID" value="MFC5749450.1"/>
    <property type="molecule type" value="Genomic_DNA"/>
</dbReference>
<keyword evidence="2" id="KW-1185">Reference proteome</keyword>
<dbReference type="Gene3D" id="3.10.180.10">
    <property type="entry name" value="2,3-Dihydroxybiphenyl 1,2-Dioxygenase, domain 1"/>
    <property type="match status" value="1"/>
</dbReference>
<sequence length="236" mass="25653">MRTETVIPCLPCRRLDDVLPFYEALGFELTYRQDRPNPFATVRRDGIELNFFGVPEFNPEDSMGTVVVLSPDTELLHAAFAAGLRRTFGKIPVSGIPRMTRPRRMQGTAGGFTVVDPGGNWVRISRYQDDADEPDAAEGRLARVVATAARQADSHGDEAAGIKVLEIGLARHEDATPAQRLPALVYLAELRIRTGDRDGATASLAEAEALPLTEAEREALAKDLATAAELTADLAR</sequence>
<accession>A0ABW1A8I8</accession>
<dbReference type="RefSeq" id="WP_378285174.1">
    <property type="nucleotide sequence ID" value="NZ_JBHSON010000042.1"/>
</dbReference>
<evidence type="ECO:0008006" key="3">
    <source>
        <dbReference type="Google" id="ProtNLM"/>
    </source>
</evidence>
<proteinExistence type="predicted"/>
<evidence type="ECO:0000313" key="1">
    <source>
        <dbReference type="EMBL" id="MFC5749450.1"/>
    </source>
</evidence>
<gene>
    <name evidence="1" type="ORF">ACFPZN_27840</name>
</gene>
<evidence type="ECO:0000313" key="2">
    <source>
        <dbReference type="Proteomes" id="UP001596074"/>
    </source>
</evidence>
<dbReference type="Proteomes" id="UP001596074">
    <property type="component" value="Unassembled WGS sequence"/>
</dbReference>